<comment type="function">
    <text evidence="6">Participates in both the initiation and recycling phases of transcription. In the presence of the delta subunit, RNAP displays an increased specificity of transcription, a decreased affinity for nucleic acids, and an increased efficiency of RNA synthesis because of enhanced recycling.</text>
</comment>
<evidence type="ECO:0000256" key="7">
    <source>
        <dbReference type="SAM" id="MobiDB-lite"/>
    </source>
</evidence>
<dbReference type="GO" id="GO:0003899">
    <property type="term" value="F:DNA-directed RNA polymerase activity"/>
    <property type="evidence" value="ECO:0007669"/>
    <property type="project" value="UniProtKB-EC"/>
</dbReference>
<keyword evidence="3 6" id="KW-0808">Transferase</keyword>
<dbReference type="Pfam" id="PF05066">
    <property type="entry name" value="HARE-HTH"/>
    <property type="match status" value="1"/>
</dbReference>
<keyword evidence="10" id="KW-1185">Reference proteome</keyword>
<feature type="region of interest" description="Disordered" evidence="7">
    <location>
        <begin position="90"/>
        <end position="172"/>
    </location>
</feature>
<dbReference type="InterPro" id="IPR007759">
    <property type="entry name" value="Asxl_HARE-HTH"/>
</dbReference>
<proteinExistence type="inferred from homology"/>
<dbReference type="GO" id="GO:0000428">
    <property type="term" value="C:DNA-directed RNA polymerase complex"/>
    <property type="evidence" value="ECO:0007669"/>
    <property type="project" value="UniProtKB-KW"/>
</dbReference>
<dbReference type="Proteomes" id="UP001649381">
    <property type="component" value="Unassembled WGS sequence"/>
</dbReference>
<evidence type="ECO:0000256" key="3">
    <source>
        <dbReference type="ARBA" id="ARBA00022679"/>
    </source>
</evidence>
<keyword evidence="2 6" id="KW-0240">DNA-directed RNA polymerase</keyword>
<feature type="compositionally biased region" description="Acidic residues" evidence="7">
    <location>
        <begin position="111"/>
        <end position="172"/>
    </location>
</feature>
<sequence length="172" mass="20221">MLDTYSKEELKEVSMIEIAFHILQENKKPTPFTELVSQVAKMRNMSSAEQKQRIAQFYTDINVDGRFVCMGDNQWGLKVWYPVETSDEELASTIKPKKKKSKKKSKAKLAEEEEDFEDFEEDLEDDFDDLEDDFDDEELEDDFDDDDEDDDLDDDDTDIPDDEDVDDEEEEK</sequence>
<organism evidence="9 10">
    <name type="scientific">Pseudalkalibacillus berkeleyi</name>
    <dbReference type="NCBI Taxonomy" id="1069813"/>
    <lineage>
        <taxon>Bacteria</taxon>
        <taxon>Bacillati</taxon>
        <taxon>Bacillota</taxon>
        <taxon>Bacilli</taxon>
        <taxon>Bacillales</taxon>
        <taxon>Fictibacillaceae</taxon>
        <taxon>Pseudalkalibacillus</taxon>
    </lineage>
</organism>
<feature type="compositionally biased region" description="Basic residues" evidence="7">
    <location>
        <begin position="95"/>
        <end position="107"/>
    </location>
</feature>
<dbReference type="Gene3D" id="1.10.10.1250">
    <property type="entry name" value="RNA polymerase, subunit delta, N-terminal domain"/>
    <property type="match status" value="1"/>
</dbReference>
<evidence type="ECO:0000256" key="1">
    <source>
        <dbReference type="ARBA" id="ARBA00009828"/>
    </source>
</evidence>
<evidence type="ECO:0000259" key="8">
    <source>
        <dbReference type="PROSITE" id="PS51913"/>
    </source>
</evidence>
<dbReference type="InterPro" id="IPR029757">
    <property type="entry name" value="RpoE"/>
</dbReference>
<evidence type="ECO:0000256" key="4">
    <source>
        <dbReference type="ARBA" id="ARBA00022695"/>
    </source>
</evidence>
<reference evidence="9 10" key="1">
    <citation type="submission" date="2022-01" db="EMBL/GenBank/DDBJ databases">
        <title>Alkalihalobacillus sp. EGI L200015, a novel bacterium isolated from a salt lake sediment.</title>
        <authorList>
            <person name="Gao L."/>
            <person name="Fang B.-Z."/>
            <person name="Li W.-J."/>
        </authorList>
    </citation>
    <scope>NUCLEOTIDE SEQUENCE [LARGE SCALE GENOMIC DNA]</scope>
    <source>
        <strain evidence="9 10">KCTC 12718</strain>
    </source>
</reference>
<keyword evidence="4 6" id="KW-0548">Nucleotidyltransferase</keyword>
<evidence type="ECO:0000313" key="9">
    <source>
        <dbReference type="EMBL" id="MCF6138934.1"/>
    </source>
</evidence>
<protein>
    <recommendedName>
        <fullName evidence="6">Probable DNA-directed RNA polymerase subunit delta</fullName>
    </recommendedName>
    <alternativeName>
        <fullName evidence="6">RNAP delta factor</fullName>
    </alternativeName>
</protein>
<dbReference type="NCBIfam" id="TIGR04567">
    <property type="entry name" value="RNAP_delt_lowGC"/>
    <property type="match status" value="1"/>
</dbReference>
<feature type="domain" description="HTH HARE-type" evidence="8">
    <location>
        <begin position="13"/>
        <end position="80"/>
    </location>
</feature>
<dbReference type="EMBL" id="JAKIJS010000001">
    <property type="protein sequence ID" value="MCF6138934.1"/>
    <property type="molecule type" value="Genomic_DNA"/>
</dbReference>
<keyword evidence="5 6" id="KW-0804">Transcription</keyword>
<name>A0ABS9H1S5_9BACL</name>
<comment type="subunit">
    <text evidence="6">RNAP is composed of a core of 2 alpha, a beta and a beta' subunits. The core is associated with a delta subunit and one of several sigma factors.</text>
</comment>
<accession>A0ABS9H1S5</accession>
<dbReference type="HAMAP" id="MF_00357">
    <property type="entry name" value="RNApol_bact_RpoE"/>
    <property type="match status" value="1"/>
</dbReference>
<dbReference type="InterPro" id="IPR038087">
    <property type="entry name" value="RNAP_delta_N_dom_sf"/>
</dbReference>
<comment type="similarity">
    <text evidence="1 6">Belongs to the RpoE family.</text>
</comment>
<gene>
    <name evidence="6 9" type="primary">rpoE</name>
    <name evidence="9" type="ORF">L2716_14440</name>
</gene>
<evidence type="ECO:0000256" key="2">
    <source>
        <dbReference type="ARBA" id="ARBA00022478"/>
    </source>
</evidence>
<evidence type="ECO:0000256" key="5">
    <source>
        <dbReference type="ARBA" id="ARBA00023163"/>
    </source>
</evidence>
<comment type="caution">
    <text evidence="9">The sequence shown here is derived from an EMBL/GenBank/DDBJ whole genome shotgun (WGS) entry which is preliminary data.</text>
</comment>
<dbReference type="PROSITE" id="PS51913">
    <property type="entry name" value="HTH_HARE"/>
    <property type="match status" value="1"/>
</dbReference>
<evidence type="ECO:0000256" key="6">
    <source>
        <dbReference type="HAMAP-Rule" id="MF_00357"/>
    </source>
</evidence>
<evidence type="ECO:0000313" key="10">
    <source>
        <dbReference type="Proteomes" id="UP001649381"/>
    </source>
</evidence>
<dbReference type="RefSeq" id="WP_236337500.1">
    <property type="nucleotide sequence ID" value="NZ_JAKIJS010000001.1"/>
</dbReference>